<organism evidence="1 2">
    <name type="scientific">Karstenula rhodostoma CBS 690.94</name>
    <dbReference type="NCBI Taxonomy" id="1392251"/>
    <lineage>
        <taxon>Eukaryota</taxon>
        <taxon>Fungi</taxon>
        <taxon>Dikarya</taxon>
        <taxon>Ascomycota</taxon>
        <taxon>Pezizomycotina</taxon>
        <taxon>Dothideomycetes</taxon>
        <taxon>Pleosporomycetidae</taxon>
        <taxon>Pleosporales</taxon>
        <taxon>Massarineae</taxon>
        <taxon>Didymosphaeriaceae</taxon>
        <taxon>Karstenula</taxon>
    </lineage>
</organism>
<gene>
    <name evidence="1" type="ORF">P171DRAFT_470455</name>
</gene>
<evidence type="ECO:0000313" key="2">
    <source>
        <dbReference type="Proteomes" id="UP000799764"/>
    </source>
</evidence>
<accession>A0A9P4PRC6</accession>
<evidence type="ECO:0000313" key="1">
    <source>
        <dbReference type="EMBL" id="KAF2448787.1"/>
    </source>
</evidence>
<dbReference type="EMBL" id="MU001495">
    <property type="protein sequence ID" value="KAF2448787.1"/>
    <property type="molecule type" value="Genomic_DNA"/>
</dbReference>
<name>A0A9P4PRC6_9PLEO</name>
<keyword evidence="2" id="KW-1185">Reference proteome</keyword>
<reference evidence="1" key="1">
    <citation type="journal article" date="2020" name="Stud. Mycol.">
        <title>101 Dothideomycetes genomes: a test case for predicting lifestyles and emergence of pathogens.</title>
        <authorList>
            <person name="Haridas S."/>
            <person name="Albert R."/>
            <person name="Binder M."/>
            <person name="Bloem J."/>
            <person name="Labutti K."/>
            <person name="Salamov A."/>
            <person name="Andreopoulos B."/>
            <person name="Baker S."/>
            <person name="Barry K."/>
            <person name="Bills G."/>
            <person name="Bluhm B."/>
            <person name="Cannon C."/>
            <person name="Castanera R."/>
            <person name="Culley D."/>
            <person name="Daum C."/>
            <person name="Ezra D."/>
            <person name="Gonzalez J."/>
            <person name="Henrissat B."/>
            <person name="Kuo A."/>
            <person name="Liang C."/>
            <person name="Lipzen A."/>
            <person name="Lutzoni F."/>
            <person name="Magnuson J."/>
            <person name="Mondo S."/>
            <person name="Nolan M."/>
            <person name="Ohm R."/>
            <person name="Pangilinan J."/>
            <person name="Park H.-J."/>
            <person name="Ramirez L."/>
            <person name="Alfaro M."/>
            <person name="Sun H."/>
            <person name="Tritt A."/>
            <person name="Yoshinaga Y."/>
            <person name="Zwiers L.-H."/>
            <person name="Turgeon B."/>
            <person name="Goodwin S."/>
            <person name="Spatafora J."/>
            <person name="Crous P."/>
            <person name="Grigoriev I."/>
        </authorList>
    </citation>
    <scope>NUCLEOTIDE SEQUENCE</scope>
    <source>
        <strain evidence="1">CBS 690.94</strain>
    </source>
</reference>
<protein>
    <submittedName>
        <fullName evidence="1">Uncharacterized protein</fullName>
    </submittedName>
</protein>
<dbReference type="AlphaFoldDB" id="A0A9P4PRC6"/>
<dbReference type="Proteomes" id="UP000799764">
    <property type="component" value="Unassembled WGS sequence"/>
</dbReference>
<dbReference type="OrthoDB" id="3693043at2759"/>
<sequence length="346" mass="39522">MLSFAGCYPYRHLHCDLDTPWGTCPLWRHTAPPRLRNAIDLALQLVATKDGFSQVAQDAFEVLGVTVGSIEEFLHLSPKPWHIPTEADLHLYYSIYRPGYAFHQQHYDSEKHYYSAAALAIDFLGSHSPKTRCQMRELVLLEDCKGVGFPESHPAGLIPFFQENNRLRILRRLDLWRSEFPLDTFSPEVTPDFISMCMIPWIDEAYALAGAGMPSRCFKLQFHASNTHLQLIFDMLKRDAALHEAYQACCGKDGIQYAPDKLFIRYRNGRCFLSDVFPLAMRGIVQGSSTVQIDAEKGGIWDTAELAEVARGWTIEQWDDWKQRTTGPSITIDDYPVTHDELQSLY</sequence>
<proteinExistence type="predicted"/>
<comment type="caution">
    <text evidence="1">The sequence shown here is derived from an EMBL/GenBank/DDBJ whole genome shotgun (WGS) entry which is preliminary data.</text>
</comment>